<feature type="transmembrane region" description="Helical" evidence="1">
    <location>
        <begin position="102"/>
        <end position="127"/>
    </location>
</feature>
<comment type="caution">
    <text evidence="3">The sequence shown here is derived from an EMBL/GenBank/DDBJ whole genome shotgun (WGS) entry which is preliminary data.</text>
</comment>
<keyword evidence="1" id="KW-0472">Membrane</keyword>
<name>W9ANC3_MYCCO</name>
<dbReference type="RefSeq" id="WP_109790104.1">
    <property type="nucleotide sequence ID" value="NZ_POTP01000002.1"/>
</dbReference>
<feature type="domain" description="PknH-like extracellular" evidence="2">
    <location>
        <begin position="333"/>
        <end position="505"/>
    </location>
</feature>
<evidence type="ECO:0000256" key="1">
    <source>
        <dbReference type="SAM" id="Phobius"/>
    </source>
</evidence>
<dbReference type="Proteomes" id="UP000028870">
    <property type="component" value="Unassembled WGS sequence"/>
</dbReference>
<gene>
    <name evidence="3" type="ORF">BN977_02040</name>
</gene>
<feature type="transmembrane region" description="Helical" evidence="1">
    <location>
        <begin position="14"/>
        <end position="41"/>
    </location>
</feature>
<keyword evidence="3" id="KW-0808">Transferase</keyword>
<organism evidence="3 4">
    <name type="scientific">Mycolicibacterium cosmeticum</name>
    <dbReference type="NCBI Taxonomy" id="258533"/>
    <lineage>
        <taxon>Bacteria</taxon>
        <taxon>Bacillati</taxon>
        <taxon>Actinomycetota</taxon>
        <taxon>Actinomycetes</taxon>
        <taxon>Mycobacteriales</taxon>
        <taxon>Mycobacteriaceae</taxon>
        <taxon>Mycolicibacterium</taxon>
    </lineage>
</organism>
<protein>
    <submittedName>
        <fullName evidence="3">Ser/Thr protein kinase</fullName>
    </submittedName>
</protein>
<dbReference type="EMBL" id="CCBB010000001">
    <property type="protein sequence ID" value="CDO07239.1"/>
    <property type="molecule type" value="Genomic_DNA"/>
</dbReference>
<dbReference type="Pfam" id="PF14032">
    <property type="entry name" value="PknH_C"/>
    <property type="match status" value="1"/>
</dbReference>
<dbReference type="eggNOG" id="ENOG5031GK6">
    <property type="taxonomic scope" value="Bacteria"/>
</dbReference>
<keyword evidence="1" id="KW-0812">Transmembrane</keyword>
<dbReference type="InterPro" id="IPR038232">
    <property type="entry name" value="PknH-like_Extracell_sf"/>
</dbReference>
<sequence>MSETSSRGRSPDQWLSLATLFVAPTSLITGLCYFFGLLSIRHRLQYFGVDPSALGYTSADYVVATIGTFFFAALRALLVCAVVLMLAVAVRRWAASQRHSTLLRVVAWGALGFGAMALGAAGIWLVTDYPLIDKVLHPVIGSDGPVYTAWAIVGGVGGLAAGYWMLVISGGLHAGKRLPRIAERGLLALAVTGTVVALFWITDMYAAEFGDRNGAYAASRLWPSDGNYTAVQLDTSDALNLPADLVKMSVLPGATPNGPPTYRYECLRVLEVHGGKLVLVPAKWQRDRGYAITVTPDSGHRVTNIVRSAATGNDANVTPFWQCPEVVRTYRDGDLASVLVEPAVVQTIVGGRDLAARATAIRPDPPSDERCAAALPMYPDESRSAQQSDITGTSPSGKLWVRQRIATFPDAMAAANFMVATQSHWTDCAGATVIVHRSDPPQPRTLSAPGVQDNILAVTDSPAGSAAADCATAVAAKSNVVVRVEVCGADQPLMAVGVASAIRDRIPA</sequence>
<evidence type="ECO:0000313" key="4">
    <source>
        <dbReference type="Proteomes" id="UP000028870"/>
    </source>
</evidence>
<reference evidence="3" key="2">
    <citation type="submission" date="2014-03" db="EMBL/GenBank/DDBJ databases">
        <authorList>
            <person name="Urmite Genomes"/>
        </authorList>
    </citation>
    <scope>NUCLEOTIDE SEQUENCE</scope>
    <source>
        <strain evidence="3">DSM 44829</strain>
    </source>
</reference>
<dbReference type="Gene3D" id="3.40.1000.70">
    <property type="entry name" value="PknH-like extracellular domain"/>
    <property type="match status" value="1"/>
</dbReference>
<dbReference type="GO" id="GO:0016301">
    <property type="term" value="F:kinase activity"/>
    <property type="evidence" value="ECO:0007669"/>
    <property type="project" value="UniProtKB-KW"/>
</dbReference>
<feature type="transmembrane region" description="Helical" evidence="1">
    <location>
        <begin position="186"/>
        <end position="207"/>
    </location>
</feature>
<dbReference type="InterPro" id="IPR026954">
    <property type="entry name" value="PknH-like_Extracell"/>
</dbReference>
<keyword evidence="3" id="KW-0418">Kinase</keyword>
<feature type="transmembrane region" description="Helical" evidence="1">
    <location>
        <begin position="147"/>
        <end position="166"/>
    </location>
</feature>
<keyword evidence="4" id="KW-1185">Reference proteome</keyword>
<feature type="transmembrane region" description="Helical" evidence="1">
    <location>
        <begin position="61"/>
        <end position="90"/>
    </location>
</feature>
<dbReference type="OrthoDB" id="4350047at2"/>
<accession>W9ANC3</accession>
<evidence type="ECO:0000313" key="3">
    <source>
        <dbReference type="EMBL" id="CDO07239.1"/>
    </source>
</evidence>
<dbReference type="STRING" id="258533.BN977_02040"/>
<evidence type="ECO:0000259" key="2">
    <source>
        <dbReference type="Pfam" id="PF14032"/>
    </source>
</evidence>
<dbReference type="AlphaFoldDB" id="W9ANC3"/>
<keyword evidence="1" id="KW-1133">Transmembrane helix</keyword>
<reference evidence="3" key="1">
    <citation type="submission" date="2014-03" db="EMBL/GenBank/DDBJ databases">
        <title>Draft Genome Sequence of Mycobacterium cosmeticum DSM 44829.</title>
        <authorList>
            <person name="Croce O."/>
            <person name="Robert C."/>
            <person name="Raoult D."/>
            <person name="Drancourt M."/>
        </authorList>
    </citation>
    <scope>NUCLEOTIDE SEQUENCE [LARGE SCALE GENOMIC DNA]</scope>
    <source>
        <strain evidence="3">DSM 44829</strain>
    </source>
</reference>
<proteinExistence type="predicted"/>